<reference evidence="7" key="3">
    <citation type="submission" date="2015-04" db="UniProtKB">
        <authorList>
            <consortium name="EnsemblPlants"/>
        </authorList>
    </citation>
    <scope>IDENTIFICATION</scope>
    <source>
        <strain evidence="7">cv. Jemalong A17</strain>
    </source>
</reference>
<evidence type="ECO:0000313" key="7">
    <source>
        <dbReference type="EnsemblPlants" id="AES61306"/>
    </source>
</evidence>
<dbReference type="PaxDb" id="3880-AES61306"/>
<evidence type="ECO:0000256" key="2">
    <source>
        <dbReference type="ARBA" id="ARBA00022538"/>
    </source>
</evidence>
<feature type="domain" description="Cation/H(+) antiporter central" evidence="5">
    <location>
        <begin position="108"/>
        <end position="178"/>
    </location>
</feature>
<name>G7I7H0_MEDTR</name>
<keyword evidence="4" id="KW-0406">Ion transport</keyword>
<dbReference type="AlphaFoldDB" id="G7I7H0"/>
<dbReference type="PANTHER" id="PTHR32468:SF174">
    <property type="entry name" value="CATION_H+ EXCHANGER 3"/>
    <property type="match status" value="1"/>
</dbReference>
<dbReference type="InterPro" id="IPR050794">
    <property type="entry name" value="CPA2_transporter"/>
</dbReference>
<reference evidence="6 8" key="2">
    <citation type="journal article" date="2014" name="BMC Genomics">
        <title>An improved genome release (version Mt4.0) for the model legume Medicago truncatula.</title>
        <authorList>
            <person name="Tang H."/>
            <person name="Krishnakumar V."/>
            <person name="Bidwell S."/>
            <person name="Rosen B."/>
            <person name="Chan A."/>
            <person name="Zhou S."/>
            <person name="Gentzbittel L."/>
            <person name="Childs K.L."/>
            <person name="Yandell M."/>
            <person name="Gundlach H."/>
            <person name="Mayer K.F."/>
            <person name="Schwartz D.C."/>
            <person name="Town C.D."/>
        </authorList>
    </citation>
    <scope>GENOME REANNOTATION</scope>
    <source>
        <strain evidence="7 8">cv. Jemalong A17</strain>
    </source>
</reference>
<dbReference type="Pfam" id="PF23256">
    <property type="entry name" value="CHX17_2nd"/>
    <property type="match status" value="1"/>
</dbReference>
<evidence type="ECO:0000256" key="1">
    <source>
        <dbReference type="ARBA" id="ARBA00022448"/>
    </source>
</evidence>
<dbReference type="eggNOG" id="KOG1650">
    <property type="taxonomic scope" value="Eukaryota"/>
</dbReference>
<dbReference type="STRING" id="3880.G7I7H0"/>
<evidence type="ECO:0000313" key="8">
    <source>
        <dbReference type="Proteomes" id="UP000002051"/>
    </source>
</evidence>
<dbReference type="EMBL" id="CM001217">
    <property type="protein sequence ID" value="AES61306.1"/>
    <property type="molecule type" value="Genomic_DNA"/>
</dbReference>
<dbReference type="HOGENOM" id="CLU_1172194_0_0_1"/>
<organism evidence="6 8">
    <name type="scientific">Medicago truncatula</name>
    <name type="common">Barrel medic</name>
    <name type="synonym">Medicago tribuloides</name>
    <dbReference type="NCBI Taxonomy" id="3880"/>
    <lineage>
        <taxon>Eukaryota</taxon>
        <taxon>Viridiplantae</taxon>
        <taxon>Streptophyta</taxon>
        <taxon>Embryophyta</taxon>
        <taxon>Tracheophyta</taxon>
        <taxon>Spermatophyta</taxon>
        <taxon>Magnoliopsida</taxon>
        <taxon>eudicotyledons</taxon>
        <taxon>Gunneridae</taxon>
        <taxon>Pentapetalae</taxon>
        <taxon>rosids</taxon>
        <taxon>fabids</taxon>
        <taxon>Fabales</taxon>
        <taxon>Fabaceae</taxon>
        <taxon>Papilionoideae</taxon>
        <taxon>50 kb inversion clade</taxon>
        <taxon>NPAAA clade</taxon>
        <taxon>Hologalegina</taxon>
        <taxon>IRL clade</taxon>
        <taxon>Trifolieae</taxon>
        <taxon>Medicago</taxon>
    </lineage>
</organism>
<dbReference type="EnsemblPlants" id="AES61306">
    <property type="protein sequence ID" value="AES61306"/>
    <property type="gene ID" value="MTR_1g082340"/>
</dbReference>
<evidence type="ECO:0000313" key="6">
    <source>
        <dbReference type="EMBL" id="AES61306.1"/>
    </source>
</evidence>
<evidence type="ECO:0000259" key="5">
    <source>
        <dbReference type="Pfam" id="PF23256"/>
    </source>
</evidence>
<sequence length="237" mass="26910">MGFLGKTCILPVQKFIARLASSLIRQGEYTQGGPLHMHKQREDSCPGALVVHSGEDLCPDECFNHSKAVVAQVFRALIHSAILACFHNTYNIPTLINLIESSRGTRKRGKLCIYAMHLMELSERPSAITMVHKARNNGMPFWNKKQHDNKDQMVIAFEAYGHLSSVNVRPVTTISSLNFFGGCDDREAHAYEMNELLFREEEIVFNALELVNLEWVVEVTKGRRSEKNRSEMNGFRD</sequence>
<keyword evidence="8" id="KW-1185">Reference proteome</keyword>
<protein>
    <recommendedName>
        <fullName evidence="5">Cation/H(+) antiporter central domain-containing protein</fullName>
    </recommendedName>
</protein>
<dbReference type="InterPro" id="IPR057291">
    <property type="entry name" value="CHX17_2nd"/>
</dbReference>
<evidence type="ECO:0000256" key="3">
    <source>
        <dbReference type="ARBA" id="ARBA00022958"/>
    </source>
</evidence>
<keyword evidence="1" id="KW-0813">Transport</keyword>
<keyword evidence="3" id="KW-0630">Potassium</keyword>
<dbReference type="PANTHER" id="PTHR32468">
    <property type="entry name" value="CATION/H + ANTIPORTER"/>
    <property type="match status" value="1"/>
</dbReference>
<accession>G7I7H0</accession>
<proteinExistence type="predicted"/>
<evidence type="ECO:0000256" key="4">
    <source>
        <dbReference type="ARBA" id="ARBA00023065"/>
    </source>
</evidence>
<dbReference type="Proteomes" id="UP000002051">
    <property type="component" value="Unassembled WGS sequence"/>
</dbReference>
<reference evidence="6 8" key="1">
    <citation type="journal article" date="2011" name="Nature">
        <title>The Medicago genome provides insight into the evolution of rhizobial symbioses.</title>
        <authorList>
            <person name="Young N.D."/>
            <person name="Debelle F."/>
            <person name="Oldroyd G.E."/>
            <person name="Geurts R."/>
            <person name="Cannon S.B."/>
            <person name="Udvardi M.K."/>
            <person name="Benedito V.A."/>
            <person name="Mayer K.F."/>
            <person name="Gouzy J."/>
            <person name="Schoof H."/>
            <person name="Van de Peer Y."/>
            <person name="Proost S."/>
            <person name="Cook D.R."/>
            <person name="Meyers B.C."/>
            <person name="Spannagl M."/>
            <person name="Cheung F."/>
            <person name="De Mita S."/>
            <person name="Krishnakumar V."/>
            <person name="Gundlach H."/>
            <person name="Zhou S."/>
            <person name="Mudge J."/>
            <person name="Bharti A.K."/>
            <person name="Murray J.D."/>
            <person name="Naoumkina M.A."/>
            <person name="Rosen B."/>
            <person name="Silverstein K.A."/>
            <person name="Tang H."/>
            <person name="Rombauts S."/>
            <person name="Zhao P.X."/>
            <person name="Zhou P."/>
            <person name="Barbe V."/>
            <person name="Bardou P."/>
            <person name="Bechner M."/>
            <person name="Bellec A."/>
            <person name="Berger A."/>
            <person name="Berges H."/>
            <person name="Bidwell S."/>
            <person name="Bisseling T."/>
            <person name="Choisne N."/>
            <person name="Couloux A."/>
            <person name="Denny R."/>
            <person name="Deshpande S."/>
            <person name="Dai X."/>
            <person name="Doyle J.J."/>
            <person name="Dudez A.M."/>
            <person name="Farmer A.D."/>
            <person name="Fouteau S."/>
            <person name="Franken C."/>
            <person name="Gibelin C."/>
            <person name="Gish J."/>
            <person name="Goldstein S."/>
            <person name="Gonzalez A.J."/>
            <person name="Green P.J."/>
            <person name="Hallab A."/>
            <person name="Hartog M."/>
            <person name="Hua A."/>
            <person name="Humphray S.J."/>
            <person name="Jeong D.H."/>
            <person name="Jing Y."/>
            <person name="Jocker A."/>
            <person name="Kenton S.M."/>
            <person name="Kim D.J."/>
            <person name="Klee K."/>
            <person name="Lai H."/>
            <person name="Lang C."/>
            <person name="Lin S."/>
            <person name="Macmil S.L."/>
            <person name="Magdelenat G."/>
            <person name="Matthews L."/>
            <person name="McCorrison J."/>
            <person name="Monaghan E.L."/>
            <person name="Mun J.H."/>
            <person name="Najar F.Z."/>
            <person name="Nicholson C."/>
            <person name="Noirot C."/>
            <person name="O'Bleness M."/>
            <person name="Paule C.R."/>
            <person name="Poulain J."/>
            <person name="Prion F."/>
            <person name="Qin B."/>
            <person name="Qu C."/>
            <person name="Retzel E.F."/>
            <person name="Riddle C."/>
            <person name="Sallet E."/>
            <person name="Samain S."/>
            <person name="Samson N."/>
            <person name="Sanders I."/>
            <person name="Saurat O."/>
            <person name="Scarpelli C."/>
            <person name="Schiex T."/>
            <person name="Segurens B."/>
            <person name="Severin A.J."/>
            <person name="Sherrier D.J."/>
            <person name="Shi R."/>
            <person name="Sims S."/>
            <person name="Singer S.R."/>
            <person name="Sinharoy S."/>
            <person name="Sterck L."/>
            <person name="Viollet A."/>
            <person name="Wang B.B."/>
            <person name="Wang K."/>
            <person name="Wang M."/>
            <person name="Wang X."/>
            <person name="Warfsmann J."/>
            <person name="Weissenbach J."/>
            <person name="White D.D."/>
            <person name="White J.D."/>
            <person name="Wiley G.B."/>
            <person name="Wincker P."/>
            <person name="Xing Y."/>
            <person name="Yang L."/>
            <person name="Yao Z."/>
            <person name="Ying F."/>
            <person name="Zhai J."/>
            <person name="Zhou L."/>
            <person name="Zuber A."/>
            <person name="Denarie J."/>
            <person name="Dixon R.A."/>
            <person name="May G.D."/>
            <person name="Schwartz D.C."/>
            <person name="Rogers J."/>
            <person name="Quetier F."/>
            <person name="Town C.D."/>
            <person name="Roe B.A."/>
        </authorList>
    </citation>
    <scope>NUCLEOTIDE SEQUENCE [LARGE SCALE GENOMIC DNA]</scope>
    <source>
        <strain evidence="6">A17</strain>
        <strain evidence="7 8">cv. Jemalong A17</strain>
    </source>
</reference>
<gene>
    <name evidence="6" type="ordered locus">MTR_1g082340</name>
</gene>
<dbReference type="GO" id="GO:0006813">
    <property type="term" value="P:potassium ion transport"/>
    <property type="evidence" value="ECO:0007669"/>
    <property type="project" value="UniProtKB-KW"/>
</dbReference>
<keyword evidence="2" id="KW-0633">Potassium transport</keyword>